<keyword evidence="2" id="KW-1185">Reference proteome</keyword>
<dbReference type="AlphaFoldDB" id="A0A392R301"/>
<evidence type="ECO:0000313" key="1">
    <source>
        <dbReference type="EMBL" id="MCI30968.1"/>
    </source>
</evidence>
<accession>A0A392R301</accession>
<name>A0A392R301_9FABA</name>
<reference evidence="1 2" key="1">
    <citation type="journal article" date="2018" name="Front. Plant Sci.">
        <title>Red Clover (Trifolium pratense) and Zigzag Clover (T. medium) - A Picture of Genomic Similarities and Differences.</title>
        <authorList>
            <person name="Dluhosova J."/>
            <person name="Istvanek J."/>
            <person name="Nedelnik J."/>
            <person name="Repkova J."/>
        </authorList>
    </citation>
    <scope>NUCLEOTIDE SEQUENCE [LARGE SCALE GENOMIC DNA]</scope>
    <source>
        <strain evidence="2">cv. 10/8</strain>
        <tissue evidence="1">Leaf</tissue>
    </source>
</reference>
<sequence>DLLESCRNWDLQECVAEIGTCKLQWKKGRMLQLDLGPTRLLQSL</sequence>
<protein>
    <submittedName>
        <fullName evidence="1">Uncharacterized protein</fullName>
    </submittedName>
</protein>
<dbReference type="Proteomes" id="UP000265520">
    <property type="component" value="Unassembled WGS sequence"/>
</dbReference>
<feature type="non-terminal residue" evidence="1">
    <location>
        <position position="1"/>
    </location>
</feature>
<organism evidence="1 2">
    <name type="scientific">Trifolium medium</name>
    <dbReference type="NCBI Taxonomy" id="97028"/>
    <lineage>
        <taxon>Eukaryota</taxon>
        <taxon>Viridiplantae</taxon>
        <taxon>Streptophyta</taxon>
        <taxon>Embryophyta</taxon>
        <taxon>Tracheophyta</taxon>
        <taxon>Spermatophyta</taxon>
        <taxon>Magnoliopsida</taxon>
        <taxon>eudicotyledons</taxon>
        <taxon>Gunneridae</taxon>
        <taxon>Pentapetalae</taxon>
        <taxon>rosids</taxon>
        <taxon>fabids</taxon>
        <taxon>Fabales</taxon>
        <taxon>Fabaceae</taxon>
        <taxon>Papilionoideae</taxon>
        <taxon>50 kb inversion clade</taxon>
        <taxon>NPAAA clade</taxon>
        <taxon>Hologalegina</taxon>
        <taxon>IRL clade</taxon>
        <taxon>Trifolieae</taxon>
        <taxon>Trifolium</taxon>
    </lineage>
</organism>
<proteinExistence type="predicted"/>
<dbReference type="EMBL" id="LXQA010183607">
    <property type="protein sequence ID" value="MCI30968.1"/>
    <property type="molecule type" value="Genomic_DNA"/>
</dbReference>
<comment type="caution">
    <text evidence="1">The sequence shown here is derived from an EMBL/GenBank/DDBJ whole genome shotgun (WGS) entry which is preliminary data.</text>
</comment>
<evidence type="ECO:0000313" key="2">
    <source>
        <dbReference type="Proteomes" id="UP000265520"/>
    </source>
</evidence>